<keyword evidence="4" id="KW-1185">Reference proteome</keyword>
<keyword evidence="1" id="KW-1133">Transmembrane helix</keyword>
<dbReference type="Proteomes" id="UP000737018">
    <property type="component" value="Unassembled WGS sequence"/>
</dbReference>
<sequence>MTFSKLLSWIEQILPSSFLLLLLLIPLHLQGSNVDSGGEYAAVVPCLVTYTCLVQSFVALKVLSRKEVHYGSYATSEKANVPETLYLPGEDPCSSTVVL</sequence>
<keyword evidence="1" id="KW-0812">Transmembrane</keyword>
<reference evidence="3" key="1">
    <citation type="submission" date="2020-03" db="EMBL/GenBank/DDBJ databases">
        <title>Castanea mollissima Vanexum genome sequencing.</title>
        <authorList>
            <person name="Staton M."/>
        </authorList>
    </citation>
    <scope>NUCLEOTIDE SEQUENCE</scope>
    <source>
        <tissue evidence="3">Leaf</tissue>
    </source>
</reference>
<keyword evidence="1" id="KW-0472">Membrane</keyword>
<feature type="transmembrane region" description="Helical" evidence="1">
    <location>
        <begin position="41"/>
        <end position="63"/>
    </location>
</feature>
<evidence type="ECO:0000313" key="3">
    <source>
        <dbReference type="EMBL" id="KAF3952806.1"/>
    </source>
</evidence>
<evidence type="ECO:0000256" key="1">
    <source>
        <dbReference type="SAM" id="Phobius"/>
    </source>
</evidence>
<accession>A0A8J4QJP8</accession>
<dbReference type="OrthoDB" id="10594058at2759"/>
<organism evidence="3 4">
    <name type="scientific">Castanea mollissima</name>
    <name type="common">Chinese chestnut</name>
    <dbReference type="NCBI Taxonomy" id="60419"/>
    <lineage>
        <taxon>Eukaryota</taxon>
        <taxon>Viridiplantae</taxon>
        <taxon>Streptophyta</taxon>
        <taxon>Embryophyta</taxon>
        <taxon>Tracheophyta</taxon>
        <taxon>Spermatophyta</taxon>
        <taxon>Magnoliopsida</taxon>
        <taxon>eudicotyledons</taxon>
        <taxon>Gunneridae</taxon>
        <taxon>Pentapetalae</taxon>
        <taxon>rosids</taxon>
        <taxon>fabids</taxon>
        <taxon>Fagales</taxon>
        <taxon>Fagaceae</taxon>
        <taxon>Castanea</taxon>
    </lineage>
</organism>
<protein>
    <submittedName>
        <fullName evidence="3">Uncharacterized protein</fullName>
    </submittedName>
</protein>
<name>A0A8J4QJP8_9ROSI</name>
<keyword evidence="2" id="KW-0732">Signal</keyword>
<dbReference type="EMBL" id="JRKL02004345">
    <property type="protein sequence ID" value="KAF3952806.1"/>
    <property type="molecule type" value="Genomic_DNA"/>
</dbReference>
<evidence type="ECO:0000313" key="4">
    <source>
        <dbReference type="Proteomes" id="UP000737018"/>
    </source>
</evidence>
<proteinExistence type="predicted"/>
<feature type="signal peptide" evidence="2">
    <location>
        <begin position="1"/>
        <end position="31"/>
    </location>
</feature>
<dbReference type="AlphaFoldDB" id="A0A8J4QJP8"/>
<comment type="caution">
    <text evidence="3">The sequence shown here is derived from an EMBL/GenBank/DDBJ whole genome shotgun (WGS) entry which is preliminary data.</text>
</comment>
<gene>
    <name evidence="3" type="ORF">CMV_021681</name>
</gene>
<evidence type="ECO:0000256" key="2">
    <source>
        <dbReference type="SAM" id="SignalP"/>
    </source>
</evidence>
<feature type="chain" id="PRO_5035325203" evidence="2">
    <location>
        <begin position="32"/>
        <end position="99"/>
    </location>
</feature>